<dbReference type="SUPFAM" id="SSF47413">
    <property type="entry name" value="lambda repressor-like DNA-binding domains"/>
    <property type="match status" value="1"/>
</dbReference>
<gene>
    <name evidence="2" type="ORF">CATMQ487_06670</name>
</gene>
<evidence type="ECO:0000313" key="2">
    <source>
        <dbReference type="EMBL" id="BDI03697.1"/>
    </source>
</evidence>
<evidence type="ECO:0000313" key="3">
    <source>
        <dbReference type="Proteomes" id="UP001057498"/>
    </source>
</evidence>
<protein>
    <recommendedName>
        <fullName evidence="1">HTH cro/C1-type domain-containing protein</fullName>
    </recommendedName>
</protein>
<dbReference type="InterPro" id="IPR001387">
    <property type="entry name" value="Cro/C1-type_HTH"/>
</dbReference>
<reference evidence="2" key="1">
    <citation type="submission" date="2022-04" db="EMBL/GenBank/DDBJ databases">
        <title>Whole genome sequence of Sphaerotilus sp. FB-5.</title>
        <authorList>
            <person name="Takeda M."/>
            <person name="Narihara S."/>
            <person name="Akimoto M."/>
            <person name="Akimoto R."/>
            <person name="Nishiyashiki S."/>
            <person name="Murakami T."/>
        </authorList>
    </citation>
    <scope>NUCLEOTIDE SEQUENCE</scope>
    <source>
        <strain evidence="2">FB-5</strain>
    </source>
</reference>
<feature type="domain" description="HTH cro/C1-type" evidence="1">
    <location>
        <begin position="41"/>
        <end position="86"/>
    </location>
</feature>
<accession>A0ABM7YHA2</accession>
<sequence>MRIDPESVPHLSSALDNFLDEVGVRAEFEVRAVKEVIAWQIQQAMTERSISKARMAAQMGTSRAQLDRLLDPGRDVTLSTLARAARVVGRTLRVELQ</sequence>
<dbReference type="Proteomes" id="UP001057498">
    <property type="component" value="Chromosome"/>
</dbReference>
<dbReference type="Gene3D" id="1.10.260.40">
    <property type="entry name" value="lambda repressor-like DNA-binding domains"/>
    <property type="match status" value="1"/>
</dbReference>
<organism evidence="2 3">
    <name type="scientific">Sphaerotilus microaerophilus</name>
    <dbReference type="NCBI Taxonomy" id="2914710"/>
    <lineage>
        <taxon>Bacteria</taxon>
        <taxon>Pseudomonadati</taxon>
        <taxon>Pseudomonadota</taxon>
        <taxon>Betaproteobacteria</taxon>
        <taxon>Burkholderiales</taxon>
        <taxon>Sphaerotilaceae</taxon>
        <taxon>Sphaerotilus</taxon>
    </lineage>
</organism>
<name>A0ABM7YHA2_9BURK</name>
<dbReference type="EMBL" id="AP025730">
    <property type="protein sequence ID" value="BDI03697.1"/>
    <property type="molecule type" value="Genomic_DNA"/>
</dbReference>
<dbReference type="Pfam" id="PF13443">
    <property type="entry name" value="HTH_26"/>
    <property type="match status" value="1"/>
</dbReference>
<keyword evidence="3" id="KW-1185">Reference proteome</keyword>
<evidence type="ECO:0000259" key="1">
    <source>
        <dbReference type="Pfam" id="PF13443"/>
    </source>
</evidence>
<dbReference type="InterPro" id="IPR010982">
    <property type="entry name" value="Lambda_DNA-bd_dom_sf"/>
</dbReference>
<proteinExistence type="predicted"/>